<feature type="chain" id="PRO_5035828399" evidence="4">
    <location>
        <begin position="21"/>
        <end position="626"/>
    </location>
</feature>
<feature type="domain" description="Glucose-methanol-choline oxidoreductase N-terminal" evidence="5">
    <location>
        <begin position="326"/>
        <end position="340"/>
    </location>
</feature>
<dbReference type="GO" id="GO:0016614">
    <property type="term" value="F:oxidoreductase activity, acting on CH-OH group of donors"/>
    <property type="evidence" value="ECO:0007669"/>
    <property type="project" value="InterPro"/>
</dbReference>
<protein>
    <submittedName>
        <fullName evidence="6">Dehydrogenase</fullName>
    </submittedName>
</protein>
<feature type="active site" description="Proton donor" evidence="2">
    <location>
        <position position="562"/>
    </location>
</feature>
<dbReference type="SUPFAM" id="SSF51905">
    <property type="entry name" value="FAD/NAD(P)-binding domain"/>
    <property type="match status" value="1"/>
</dbReference>
<dbReference type="GO" id="GO:0050660">
    <property type="term" value="F:flavin adenine dinucleotide binding"/>
    <property type="evidence" value="ECO:0007669"/>
    <property type="project" value="InterPro"/>
</dbReference>
<proteinExistence type="inferred from homology"/>
<dbReference type="SUPFAM" id="SSF54373">
    <property type="entry name" value="FAD-linked reductases, C-terminal domain"/>
    <property type="match status" value="1"/>
</dbReference>
<dbReference type="AlphaFoldDB" id="A0A8T9C8F4"/>
<dbReference type="PIRSF" id="PIRSF000137">
    <property type="entry name" value="Alcohol_oxidase"/>
    <property type="match status" value="1"/>
</dbReference>
<dbReference type="InterPro" id="IPR007867">
    <property type="entry name" value="GMC_OxRtase_C"/>
</dbReference>
<dbReference type="OrthoDB" id="269227at2759"/>
<evidence type="ECO:0000256" key="4">
    <source>
        <dbReference type="SAM" id="SignalP"/>
    </source>
</evidence>
<comment type="similarity">
    <text evidence="1">Belongs to the GMC oxidoreductase family.</text>
</comment>
<dbReference type="PROSITE" id="PS00624">
    <property type="entry name" value="GMC_OXRED_2"/>
    <property type="match status" value="1"/>
</dbReference>
<evidence type="ECO:0000256" key="1">
    <source>
        <dbReference type="ARBA" id="ARBA00010790"/>
    </source>
</evidence>
<comment type="caution">
    <text evidence="6">The sequence shown here is derived from an EMBL/GenBank/DDBJ whole genome shotgun (WGS) entry which is preliminary data.</text>
</comment>
<dbReference type="GO" id="GO:0044550">
    <property type="term" value="P:secondary metabolite biosynthetic process"/>
    <property type="evidence" value="ECO:0007669"/>
    <property type="project" value="TreeGrafter"/>
</dbReference>
<evidence type="ECO:0000256" key="2">
    <source>
        <dbReference type="PIRSR" id="PIRSR000137-1"/>
    </source>
</evidence>
<comment type="cofactor">
    <cofactor evidence="3">
        <name>FAD</name>
        <dbReference type="ChEBI" id="CHEBI:57692"/>
    </cofactor>
</comment>
<feature type="binding site" evidence="3">
    <location>
        <begin position="607"/>
        <end position="608"/>
    </location>
    <ligand>
        <name>FAD</name>
        <dbReference type="ChEBI" id="CHEBI:57692"/>
    </ligand>
</feature>
<dbReference type="Proteomes" id="UP000469558">
    <property type="component" value="Unassembled WGS sequence"/>
</dbReference>
<name>A0A8T9C8F4_9HELO</name>
<sequence length="626" mass="66969">MFVNLLCAVVALLAQTFVDASPVEHLYTARDSDATATARSSFGITGQNASFDYVVVGGGTAGLAIATRLAQQKGTTVAVIEAGNFYQIDSGDLYVIPANAVFYAGWSPTDVDPLIDWGFVTPPQPSLNNRSMHYARGKTLGGSSARNYFTYQRATVESYHKWASEVGDSSYEFSSWLPYFKKSVDFTPPNNALRPSNASVGYNPAVFSAGSGPLHVSIATWSNAFSSFAKNAFNLLGFATGLDFVSGTLTGVQYSMNTIDPNGNIRSSSESSFLSTAMKTTSLKVYNGTLAKKILFNGKTASGVRVTTGGVEYTLSANKEVILSAGAFQSPQLLMVSGVGPESTLRKFNIPVISALPGVGQNMWDHYIFGASYQVNVVTHSAVSNATYLAEVTQQWEKDGSGILGNPGGDLIAWEKLPSPYRKSLSTSTLNALATFPQDWPEIEYLILDAYSGNNENYITGGPQTPFMYASPAAALVAPLSRGNVTITSTDTADHPLINPNWLSHPADQELAIAAFKRVRQLMATDIMKKVTIGNEVFPGLNVSTDAQILEHIRNDGIMVFHASATCKMGVAGDPMAVVDSKARVFGTQGLRVVDASAFPFLPPGHPQSTIYALAEKIADHIINGR</sequence>
<evidence type="ECO:0000313" key="6">
    <source>
        <dbReference type="EMBL" id="TVY82049.1"/>
    </source>
</evidence>
<reference evidence="6 7" key="1">
    <citation type="submission" date="2018-05" db="EMBL/GenBank/DDBJ databases">
        <title>Genome sequencing and assembly of the regulated plant pathogen Lachnellula willkommii and related sister species for the development of diagnostic species identification markers.</title>
        <authorList>
            <person name="Giroux E."/>
            <person name="Bilodeau G."/>
        </authorList>
    </citation>
    <scope>NUCLEOTIDE SEQUENCE [LARGE SCALE GENOMIC DNA]</scope>
    <source>
        <strain evidence="6 7">CBS 268.59</strain>
    </source>
</reference>
<evidence type="ECO:0000259" key="5">
    <source>
        <dbReference type="PROSITE" id="PS00624"/>
    </source>
</evidence>
<keyword evidence="3" id="KW-0285">Flavoprotein</keyword>
<gene>
    <name evidence="6" type="primary">patE_2</name>
    <name evidence="6" type="ORF">LSUE1_G002173</name>
</gene>
<keyword evidence="3" id="KW-0274">FAD</keyword>
<dbReference type="PANTHER" id="PTHR11552">
    <property type="entry name" value="GLUCOSE-METHANOL-CHOLINE GMC OXIDOREDUCTASE"/>
    <property type="match status" value="1"/>
</dbReference>
<evidence type="ECO:0000313" key="7">
    <source>
        <dbReference type="Proteomes" id="UP000469558"/>
    </source>
</evidence>
<dbReference type="InterPro" id="IPR036188">
    <property type="entry name" value="FAD/NAD-bd_sf"/>
</dbReference>
<dbReference type="InterPro" id="IPR012132">
    <property type="entry name" value="GMC_OxRdtase"/>
</dbReference>
<feature type="active site" description="Proton acceptor" evidence="2">
    <location>
        <position position="606"/>
    </location>
</feature>
<organism evidence="6 7">
    <name type="scientific">Lachnellula suecica</name>
    <dbReference type="NCBI Taxonomy" id="602035"/>
    <lineage>
        <taxon>Eukaryota</taxon>
        <taxon>Fungi</taxon>
        <taxon>Dikarya</taxon>
        <taxon>Ascomycota</taxon>
        <taxon>Pezizomycotina</taxon>
        <taxon>Leotiomycetes</taxon>
        <taxon>Helotiales</taxon>
        <taxon>Lachnaceae</taxon>
        <taxon>Lachnellula</taxon>
    </lineage>
</organism>
<feature type="signal peptide" evidence="4">
    <location>
        <begin position="1"/>
        <end position="20"/>
    </location>
</feature>
<dbReference type="InterPro" id="IPR000172">
    <property type="entry name" value="GMC_OxRdtase_N"/>
</dbReference>
<keyword evidence="7" id="KW-1185">Reference proteome</keyword>
<keyword evidence="4" id="KW-0732">Signal</keyword>
<dbReference type="EMBL" id="QGMK01000380">
    <property type="protein sequence ID" value="TVY82049.1"/>
    <property type="molecule type" value="Genomic_DNA"/>
</dbReference>
<evidence type="ECO:0000256" key="3">
    <source>
        <dbReference type="PIRSR" id="PIRSR000137-2"/>
    </source>
</evidence>
<accession>A0A8T9C8F4</accession>
<dbReference type="Gene3D" id="3.50.50.60">
    <property type="entry name" value="FAD/NAD(P)-binding domain"/>
    <property type="match status" value="1"/>
</dbReference>
<dbReference type="Pfam" id="PF05199">
    <property type="entry name" value="GMC_oxred_C"/>
    <property type="match status" value="1"/>
</dbReference>
<dbReference type="PANTHER" id="PTHR11552:SF228">
    <property type="entry name" value="GLUCOSE-METHANOL-CHOLINE OXIDOREDUCTASE N-TERMINAL DOMAIN-CONTAINING PROTEIN"/>
    <property type="match status" value="1"/>
</dbReference>
<dbReference type="Pfam" id="PF00732">
    <property type="entry name" value="GMC_oxred_N"/>
    <property type="match status" value="1"/>
</dbReference>
<dbReference type="Gene3D" id="3.30.560.10">
    <property type="entry name" value="Glucose Oxidase, domain 3"/>
    <property type="match status" value="1"/>
</dbReference>